<evidence type="ECO:0000259" key="1">
    <source>
        <dbReference type="Pfam" id="PF00704"/>
    </source>
</evidence>
<dbReference type="InterPro" id="IPR017853">
    <property type="entry name" value="GH"/>
</dbReference>
<evidence type="ECO:0000313" key="3">
    <source>
        <dbReference type="Proteomes" id="UP000230233"/>
    </source>
</evidence>
<dbReference type="Proteomes" id="UP000230233">
    <property type="component" value="Chromosome V"/>
</dbReference>
<dbReference type="PANTHER" id="PTHR46073">
    <property type="entry name" value="CHITINASE"/>
    <property type="match status" value="1"/>
</dbReference>
<reference evidence="3" key="1">
    <citation type="submission" date="2017-10" db="EMBL/GenBank/DDBJ databases">
        <title>Rapid genome shrinkage in a self-fertile nematode reveals novel sperm competition proteins.</title>
        <authorList>
            <person name="Yin D."/>
            <person name="Schwarz E.M."/>
            <person name="Thomas C.G."/>
            <person name="Felde R.L."/>
            <person name="Korf I.F."/>
            <person name="Cutter A.D."/>
            <person name="Schartner C.M."/>
            <person name="Ralston E.J."/>
            <person name="Meyer B.J."/>
            <person name="Haag E.S."/>
        </authorList>
    </citation>
    <scope>NUCLEOTIDE SEQUENCE [LARGE SCALE GENOMIC DNA]</scope>
    <source>
        <strain evidence="3">JU1422</strain>
    </source>
</reference>
<accession>A0A2G5TD17</accession>
<dbReference type="Pfam" id="PF00704">
    <property type="entry name" value="Glyco_hydro_18"/>
    <property type="match status" value="1"/>
</dbReference>
<protein>
    <recommendedName>
        <fullName evidence="1">GH18 domain-containing protein</fullName>
    </recommendedName>
</protein>
<dbReference type="EMBL" id="PDUG01000005">
    <property type="protein sequence ID" value="PIC25182.1"/>
    <property type="molecule type" value="Genomic_DNA"/>
</dbReference>
<organism evidence="2 3">
    <name type="scientific">Caenorhabditis nigoni</name>
    <dbReference type="NCBI Taxonomy" id="1611254"/>
    <lineage>
        <taxon>Eukaryota</taxon>
        <taxon>Metazoa</taxon>
        <taxon>Ecdysozoa</taxon>
        <taxon>Nematoda</taxon>
        <taxon>Chromadorea</taxon>
        <taxon>Rhabditida</taxon>
        <taxon>Rhabditina</taxon>
        <taxon>Rhabditomorpha</taxon>
        <taxon>Rhabditoidea</taxon>
        <taxon>Rhabditidae</taxon>
        <taxon>Peloderinae</taxon>
        <taxon>Caenorhabditis</taxon>
    </lineage>
</organism>
<dbReference type="InterPro" id="IPR001223">
    <property type="entry name" value="Glyco_hydro18_cat"/>
</dbReference>
<dbReference type="AlphaFoldDB" id="A0A2G5TD17"/>
<evidence type="ECO:0000313" key="2">
    <source>
        <dbReference type="EMBL" id="PIC25182.1"/>
    </source>
</evidence>
<feature type="domain" description="GH18" evidence="1">
    <location>
        <begin position="12"/>
        <end position="72"/>
    </location>
</feature>
<name>A0A2G5TD17_9PELO</name>
<dbReference type="SUPFAM" id="SSF51445">
    <property type="entry name" value="(Trans)glycosidases"/>
    <property type="match status" value="1"/>
</dbReference>
<dbReference type="GO" id="GO:0005975">
    <property type="term" value="P:carbohydrate metabolic process"/>
    <property type="evidence" value="ECO:0007669"/>
    <property type="project" value="InterPro"/>
</dbReference>
<comment type="caution">
    <text evidence="2">The sequence shown here is derived from an EMBL/GenBank/DDBJ whole genome shotgun (WGS) entry which is preliminary data.</text>
</comment>
<proteinExistence type="predicted"/>
<dbReference type="OrthoDB" id="73875at2759"/>
<gene>
    <name evidence="2" type="primary">Cnig_chr_V.g18211</name>
    <name evidence="2" type="ORF">B9Z55_018211</name>
</gene>
<keyword evidence="3" id="KW-1185">Reference proteome</keyword>
<sequence length="101" mass="11980">MNGKVDWMPWSKVIKWDMSTASWDDEAKMSYIWDAYQRKYMVFESERSLQEKIKYVLEKNIGGLAVWRIDHDDYNDTMLSVLTTAKQCLGNYSDDVNYTCN</sequence>
<dbReference type="PANTHER" id="PTHR46073:SF12">
    <property type="entry name" value="GH18 DOMAIN-CONTAINING PROTEIN"/>
    <property type="match status" value="1"/>
</dbReference>
<dbReference type="Gene3D" id="3.20.20.80">
    <property type="entry name" value="Glycosidases"/>
    <property type="match status" value="1"/>
</dbReference>